<reference evidence="2 3" key="1">
    <citation type="submission" date="2018-06" db="EMBL/GenBank/DDBJ databases">
        <title>Genomic Encyclopedia of Type Strains, Phase III (KMG-III): the genomes of soil and plant-associated and newly described type strains.</title>
        <authorList>
            <person name="Whitman W."/>
        </authorList>
    </citation>
    <scope>NUCLEOTIDE SEQUENCE [LARGE SCALE GENOMIC DNA]</scope>
    <source>
        <strain evidence="2 3">CECT 7646</strain>
    </source>
</reference>
<dbReference type="PANTHER" id="PTHR37844">
    <property type="entry name" value="SER/THR PROTEIN PHOSPHATASE SUPERFAMILY (AFU_ORTHOLOGUE AFUA_1G14840)"/>
    <property type="match status" value="1"/>
</dbReference>
<dbReference type="Gene3D" id="3.60.21.10">
    <property type="match status" value="1"/>
</dbReference>
<dbReference type="SUPFAM" id="SSF56300">
    <property type="entry name" value="Metallo-dependent phosphatases"/>
    <property type="match status" value="1"/>
</dbReference>
<dbReference type="InterPro" id="IPR029052">
    <property type="entry name" value="Metallo-depent_PP-like"/>
</dbReference>
<dbReference type="InterPro" id="IPR004843">
    <property type="entry name" value="Calcineurin-like_PHP"/>
</dbReference>
<dbReference type="EMBL" id="QJTC01000007">
    <property type="protein sequence ID" value="PYE78457.1"/>
    <property type="molecule type" value="Genomic_DNA"/>
</dbReference>
<proteinExistence type="predicted"/>
<protein>
    <submittedName>
        <fullName evidence="2">Calcineurin-like phosphoesterase family protein</fullName>
    </submittedName>
</protein>
<dbReference type="Proteomes" id="UP000247540">
    <property type="component" value="Unassembled WGS sequence"/>
</dbReference>
<dbReference type="RefSeq" id="WP_259292627.1">
    <property type="nucleotide sequence ID" value="NZ_QJTC01000007.1"/>
</dbReference>
<dbReference type="Pfam" id="PF00149">
    <property type="entry name" value="Metallophos"/>
    <property type="match status" value="1"/>
</dbReference>
<dbReference type="Gene3D" id="3.30.750.180">
    <property type="entry name" value="GpdQ, beta-strand dimerisation domain"/>
    <property type="match status" value="1"/>
</dbReference>
<comment type="caution">
    <text evidence="2">The sequence shown here is derived from an EMBL/GenBank/DDBJ whole genome shotgun (WGS) entry which is preliminary data.</text>
</comment>
<sequence length="281" mass="32123">MNSPTLRLLVLSDLHLDHDADLIVQGGPLNQVGVDVVVLAGDIDEGLKGLRWARTAFPHTPIVYIAGNHEFYKRDWSKHVHEMRSTAQQLGIHFLEREAVEIGGVRFLGCTLWTDFEINGPGEAQACRREAQYRLNDYQQIRYSRTSEDAEFYWLKSKTIVPAITVRRHRQSVEWLEAQLEQSHPGNTVVVTHHAPHPNSIPPSYVGDPLTPAFVSDLDRLMGRSAFWIHGHVHESFDYYIRGTRVLCNPRGYSFDRPRRGENDAFSFSFIVDIIPRDVVN</sequence>
<evidence type="ECO:0000313" key="3">
    <source>
        <dbReference type="Proteomes" id="UP000247540"/>
    </source>
</evidence>
<keyword evidence="3" id="KW-1185">Reference proteome</keyword>
<dbReference type="PANTHER" id="PTHR37844:SF2">
    <property type="entry name" value="SER_THR PROTEIN PHOSPHATASE SUPERFAMILY (AFU_ORTHOLOGUE AFUA_1G14840)"/>
    <property type="match status" value="1"/>
</dbReference>
<organism evidence="2 3">
    <name type="scientific">Xylophilus ampelinus</name>
    <dbReference type="NCBI Taxonomy" id="54067"/>
    <lineage>
        <taxon>Bacteria</taxon>
        <taxon>Pseudomonadati</taxon>
        <taxon>Pseudomonadota</taxon>
        <taxon>Betaproteobacteria</taxon>
        <taxon>Burkholderiales</taxon>
        <taxon>Xylophilus</taxon>
    </lineage>
</organism>
<dbReference type="GO" id="GO:0016787">
    <property type="term" value="F:hydrolase activity"/>
    <property type="evidence" value="ECO:0007669"/>
    <property type="project" value="InterPro"/>
</dbReference>
<evidence type="ECO:0000313" key="2">
    <source>
        <dbReference type="EMBL" id="PYE78457.1"/>
    </source>
</evidence>
<feature type="domain" description="Calcineurin-like phosphoesterase" evidence="1">
    <location>
        <begin position="6"/>
        <end position="235"/>
    </location>
</feature>
<dbReference type="AlphaFoldDB" id="A0A318SUS8"/>
<name>A0A318SUS8_9BURK</name>
<evidence type="ECO:0000259" key="1">
    <source>
        <dbReference type="Pfam" id="PF00149"/>
    </source>
</evidence>
<gene>
    <name evidence="2" type="ORF">DFQ15_107107</name>
</gene>
<dbReference type="InterPro" id="IPR042281">
    <property type="entry name" value="GpdQ_beta-strand"/>
</dbReference>
<accession>A0A318SUS8</accession>